<dbReference type="PROSITE" id="PS50093">
    <property type="entry name" value="PKD"/>
    <property type="match status" value="1"/>
</dbReference>
<dbReference type="AlphaFoldDB" id="A0A2D0NGD7"/>
<dbReference type="InterPro" id="IPR035234">
    <property type="entry name" value="IgGFc-bd_N"/>
</dbReference>
<keyword evidence="4" id="KW-1185">Reference proteome</keyword>
<accession>A0A2D0NGD7</accession>
<dbReference type="Pfam" id="PF18911">
    <property type="entry name" value="PKD_4"/>
    <property type="match status" value="1"/>
</dbReference>
<dbReference type="InterPro" id="IPR013783">
    <property type="entry name" value="Ig-like_fold"/>
</dbReference>
<reference evidence="3 4" key="1">
    <citation type="submission" date="2017-10" db="EMBL/GenBank/DDBJ databases">
        <title>The draft genome sequence of Lewinella nigricans NBRC 102662.</title>
        <authorList>
            <person name="Wang K."/>
        </authorList>
    </citation>
    <scope>NUCLEOTIDE SEQUENCE [LARGE SCALE GENOMIC DNA]</scope>
    <source>
        <strain evidence="3 4">NBRC 102662</strain>
    </source>
</reference>
<dbReference type="SUPFAM" id="SSF49299">
    <property type="entry name" value="PKD domain"/>
    <property type="match status" value="1"/>
</dbReference>
<dbReference type="PANTHER" id="PTHR46534">
    <property type="entry name" value="IGGFC_BINDING DOMAIN-CONTAINING PROTEIN"/>
    <property type="match status" value="1"/>
</dbReference>
<dbReference type="CDD" id="cd00146">
    <property type="entry name" value="PKD"/>
    <property type="match status" value="1"/>
</dbReference>
<dbReference type="Proteomes" id="UP000223913">
    <property type="component" value="Unassembled WGS sequence"/>
</dbReference>
<evidence type="ECO:0000256" key="1">
    <source>
        <dbReference type="SAM" id="SignalP"/>
    </source>
</evidence>
<dbReference type="Pfam" id="PF17517">
    <property type="entry name" value="IgGFc_binding"/>
    <property type="match status" value="1"/>
</dbReference>
<feature type="chain" id="PRO_5012655045" description="PKD domain-containing protein" evidence="1">
    <location>
        <begin position="20"/>
        <end position="758"/>
    </location>
</feature>
<evidence type="ECO:0000313" key="3">
    <source>
        <dbReference type="EMBL" id="PHN07537.1"/>
    </source>
</evidence>
<dbReference type="InterPro" id="IPR026341">
    <property type="entry name" value="T9SS_type_B"/>
</dbReference>
<dbReference type="EMBL" id="PDUD01000009">
    <property type="protein sequence ID" value="PHN07537.1"/>
    <property type="molecule type" value="Genomic_DNA"/>
</dbReference>
<dbReference type="InterPro" id="IPR000601">
    <property type="entry name" value="PKD_dom"/>
</dbReference>
<dbReference type="NCBIfam" id="TIGR04131">
    <property type="entry name" value="Bac_Flav_CTERM"/>
    <property type="match status" value="1"/>
</dbReference>
<dbReference type="PANTHER" id="PTHR46534:SF1">
    <property type="entry name" value="IGGFC-BINDING PROTEIN N-TERMINAL DOMAIN-CONTAINING PROTEIN"/>
    <property type="match status" value="1"/>
</dbReference>
<feature type="signal peptide" evidence="1">
    <location>
        <begin position="1"/>
        <end position="19"/>
    </location>
</feature>
<keyword evidence="1" id="KW-0732">Signal</keyword>
<dbReference type="Gene3D" id="2.60.40.10">
    <property type="entry name" value="Immunoglobulins"/>
    <property type="match status" value="2"/>
</dbReference>
<sequence>MQRILLGFLCLLSGLYSFGQSNEGTDFWLGFMEHFDTGRNSMVVMITAKQNTSGTVSIPLSGWSQNFTVTANQVSLIRLPREAENVGSESVNQRGVRVKSDDPVSVYIHQYHSFRAEASIVLPVEAIDREYYIMTYTGFFFDGRDYPSEFLLVATEDETEVRITLSDRTLAGKSPGSTFTVMLDAGETYQVQARSANDDLTGTHIQSDKKLAVFGGCQWTSVPMSCNLRDNLLEQMYPVSTWGRRFVTIPSARTSFDIYRILAAEDNTVIEIDGANPRVFNLDAGEFVEYQSSTAAFITANKPILAAQYLIGSNCNGLGIGDPAFVLLNSVEQTRNIVTLYNSSFQNIQENYINVIAQTGDVNNILIDGQPVTATGSNFVPVGANADFSYAQIRVQAGSHTVNSGGCGVIVTAYGYGEIESYAYSGGASFTAINANAIPEGGCLNDTIVFDSGLPRDRYEAFWDLGDGTTSTRHRFEHIYDQLGTYPVTLITYDRCLDERDTSERDLLVSLRQSVNATDEMEVCEGTAFRLTASDLNEARYEWYGPNEYFSTAQQPNFPNPTPAQSGTYSVVGIVSGCATFPALAEVTVHPTPQPYLGEDTLVCTRRSDFELLLDPGQFLLYRWQDNSRLPVFAVEEGGTFRVDVTDEFGCVGTDEVVLTEQCPTRIYAPNAFSPNDDGNNDRFRIFATDISSMELKIFDRWGNQVFSTADPDASWDGFWRNRPAAAGVYVWMFRYDGFREDGSTFSGLESGEVSLLR</sequence>
<dbReference type="Pfam" id="PF13585">
    <property type="entry name" value="CHU_C"/>
    <property type="match status" value="1"/>
</dbReference>
<dbReference type="OrthoDB" id="7794186at2"/>
<protein>
    <recommendedName>
        <fullName evidence="2">PKD domain-containing protein</fullName>
    </recommendedName>
</protein>
<comment type="caution">
    <text evidence="3">The sequence shown here is derived from an EMBL/GenBank/DDBJ whole genome shotgun (WGS) entry which is preliminary data.</text>
</comment>
<evidence type="ECO:0000313" key="4">
    <source>
        <dbReference type="Proteomes" id="UP000223913"/>
    </source>
</evidence>
<organism evidence="3 4">
    <name type="scientific">Flavilitoribacter nigricans (strain ATCC 23147 / DSM 23189 / NBRC 102662 / NCIMB 1420 / SS-2)</name>
    <name type="common">Lewinella nigricans</name>
    <dbReference type="NCBI Taxonomy" id="1122177"/>
    <lineage>
        <taxon>Bacteria</taxon>
        <taxon>Pseudomonadati</taxon>
        <taxon>Bacteroidota</taxon>
        <taxon>Saprospiria</taxon>
        <taxon>Saprospirales</taxon>
        <taxon>Lewinellaceae</taxon>
        <taxon>Flavilitoribacter</taxon>
    </lineage>
</organism>
<dbReference type="InterPro" id="IPR035986">
    <property type="entry name" value="PKD_dom_sf"/>
</dbReference>
<dbReference type="RefSeq" id="WP_099148987.1">
    <property type="nucleotide sequence ID" value="NZ_PDUD01000009.1"/>
</dbReference>
<feature type="domain" description="PKD" evidence="2">
    <location>
        <begin position="463"/>
        <end position="494"/>
    </location>
</feature>
<name>A0A2D0NGD7_FLAN2</name>
<proteinExistence type="predicted"/>
<evidence type="ECO:0000259" key="2">
    <source>
        <dbReference type="PROSITE" id="PS50093"/>
    </source>
</evidence>
<gene>
    <name evidence="3" type="ORF">CRP01_05395</name>
</gene>